<dbReference type="Pfam" id="PF02801">
    <property type="entry name" value="Ketoacyl-synt_C"/>
    <property type="match status" value="1"/>
</dbReference>
<evidence type="ECO:0000256" key="18">
    <source>
        <dbReference type="RuleBase" id="RU003694"/>
    </source>
</evidence>
<name>A0A3P3QER0_9GAMM</name>
<evidence type="ECO:0000256" key="7">
    <source>
        <dbReference type="ARBA" id="ARBA00022516"/>
    </source>
</evidence>
<dbReference type="PANTHER" id="PTHR11712">
    <property type="entry name" value="POLYKETIDE SYNTHASE-RELATED"/>
    <property type="match status" value="1"/>
</dbReference>
<evidence type="ECO:0000256" key="15">
    <source>
        <dbReference type="ARBA" id="ARBA00042143"/>
    </source>
</evidence>
<protein>
    <recommendedName>
        <fullName evidence="13">3-oxoacyl-[acyl-carrier-protein] synthase 1</fullName>
        <ecNumber evidence="5">2.3.1.41</ecNumber>
    </recommendedName>
    <alternativeName>
        <fullName evidence="14">3-oxoacyl-[acyl-carrier-protein] synthase I</fullName>
    </alternativeName>
    <alternativeName>
        <fullName evidence="15">Beta-ketoacyl-ACP synthase I</fullName>
    </alternativeName>
</protein>
<dbReference type="EC" id="2.3.1.41" evidence="5"/>
<comment type="subcellular location">
    <subcellularLocation>
        <location evidence="1">Cytoplasm</location>
    </subcellularLocation>
</comment>
<dbReference type="Pfam" id="PF00109">
    <property type="entry name" value="ketoacyl-synt"/>
    <property type="match status" value="1"/>
</dbReference>
<dbReference type="Proteomes" id="UP000276260">
    <property type="component" value="Unassembled WGS sequence"/>
</dbReference>
<dbReference type="FunFam" id="3.40.47.10:FF:000005">
    <property type="entry name" value="3-oxoacyl-[acyl-carrier-protein] synthase I"/>
    <property type="match status" value="1"/>
</dbReference>
<evidence type="ECO:0000256" key="8">
    <source>
        <dbReference type="ARBA" id="ARBA00022679"/>
    </source>
</evidence>
<dbReference type="UniPathway" id="UPA00094"/>
<dbReference type="GO" id="GO:0005829">
    <property type="term" value="C:cytosol"/>
    <property type="evidence" value="ECO:0007669"/>
    <property type="project" value="TreeGrafter"/>
</dbReference>
<dbReference type="SUPFAM" id="SSF53901">
    <property type="entry name" value="Thiolase-like"/>
    <property type="match status" value="2"/>
</dbReference>
<dbReference type="AlphaFoldDB" id="A0A3P3QER0"/>
<keyword evidence="9" id="KW-0276">Fatty acid metabolism</keyword>
<sequence length="404" mass="42341">MKRAVITGLGIVSSIGNDKQQVLESLKAGRSGIKASQEFADMGLRSQVWGQIEIDTAALIDRKALRFMGDAAAYAYISMQQAIEDAGLTPEQVSNFRTGLVVGSGGASSKTQIEAADILREKGVKRVGPYAVPKTMSSTCSACLATPFEIKGVNYSISSACATSAHCIGHAVELIQLGKQDIIFAGGGEEVHWTLAMEFDAMGALSTKYNDTPELASRTYDADRDGFVISGGGGILVIEELEHALARGAKIYAEIVGYGATSDGYDMVAPSGEGAVRCMEMAMKDVKGPIDYVNTHGTSTPVGDVKELGAIQQVFGGKSPAISATKAMTGHALGAAGVHEAIYSLLMMEHNFIAPSININTLDEAAKGLNIVTETTAAKLTTVMSNSFGFGGTNATLVMQKYQG</sequence>
<dbReference type="PROSITE" id="PS52004">
    <property type="entry name" value="KS3_2"/>
    <property type="match status" value="1"/>
</dbReference>
<dbReference type="CDD" id="cd00834">
    <property type="entry name" value="KAS_I_II"/>
    <property type="match status" value="1"/>
</dbReference>
<dbReference type="InterPro" id="IPR020841">
    <property type="entry name" value="PKS_Beta-ketoAc_synthase_dom"/>
</dbReference>
<dbReference type="FunFam" id="3.40.47.10:FF:000006">
    <property type="entry name" value="3-oxoacyl-[acyl-carrier-protein] synthase I"/>
    <property type="match status" value="1"/>
</dbReference>
<evidence type="ECO:0000256" key="13">
    <source>
        <dbReference type="ARBA" id="ARBA00039450"/>
    </source>
</evidence>
<dbReference type="NCBIfam" id="NF005935">
    <property type="entry name" value="PRK07967.1"/>
    <property type="match status" value="1"/>
</dbReference>
<evidence type="ECO:0000259" key="19">
    <source>
        <dbReference type="PROSITE" id="PS52004"/>
    </source>
</evidence>
<keyword evidence="12" id="KW-0012">Acyltransferase</keyword>
<dbReference type="InterPro" id="IPR016039">
    <property type="entry name" value="Thiolase-like"/>
</dbReference>
<dbReference type="RefSeq" id="WP_046520606.1">
    <property type="nucleotide sequence ID" value="NZ_LAVS01000086.1"/>
</dbReference>
<evidence type="ECO:0000313" key="20">
    <source>
        <dbReference type="EMBL" id="RRJ19626.1"/>
    </source>
</evidence>
<comment type="similarity">
    <text evidence="3 18">Belongs to the thiolase-like superfamily. Beta-ketoacyl-ACP synthases family.</text>
</comment>
<evidence type="ECO:0000256" key="9">
    <source>
        <dbReference type="ARBA" id="ARBA00022832"/>
    </source>
</evidence>
<comment type="catalytic activity">
    <reaction evidence="17">
        <text>a fatty acyl-[ACP] + malonyl-[ACP] + H(+) = a 3-oxoacyl-[ACP] + holo-[ACP] + CO2</text>
        <dbReference type="Rhea" id="RHEA:22836"/>
        <dbReference type="Rhea" id="RHEA-COMP:9623"/>
        <dbReference type="Rhea" id="RHEA-COMP:9685"/>
        <dbReference type="Rhea" id="RHEA-COMP:9916"/>
        <dbReference type="Rhea" id="RHEA-COMP:14125"/>
        <dbReference type="ChEBI" id="CHEBI:15378"/>
        <dbReference type="ChEBI" id="CHEBI:16526"/>
        <dbReference type="ChEBI" id="CHEBI:64479"/>
        <dbReference type="ChEBI" id="CHEBI:78449"/>
        <dbReference type="ChEBI" id="CHEBI:78776"/>
        <dbReference type="ChEBI" id="CHEBI:138651"/>
        <dbReference type="EC" id="2.3.1.41"/>
    </reaction>
    <physiologicalReaction direction="left-to-right" evidence="17">
        <dbReference type="Rhea" id="RHEA:22837"/>
    </physiologicalReaction>
</comment>
<comment type="caution">
    <text evidence="20">The sequence shown here is derived from an EMBL/GenBank/DDBJ whole genome shotgun (WGS) entry which is preliminary data.</text>
</comment>
<evidence type="ECO:0000256" key="3">
    <source>
        <dbReference type="ARBA" id="ARBA00008467"/>
    </source>
</evidence>
<dbReference type="PANTHER" id="PTHR11712:SF306">
    <property type="entry name" value="3-OXOACYL-[ACYL-CARRIER-PROTEIN] SYNTHASE 1"/>
    <property type="match status" value="1"/>
</dbReference>
<keyword evidence="8 18" id="KW-0808">Transferase</keyword>
<feature type="domain" description="Ketosynthase family 3 (KS3)" evidence="19">
    <location>
        <begin position="1"/>
        <end position="401"/>
    </location>
</feature>
<comment type="subunit">
    <text evidence="4">Homodimer.</text>
</comment>
<evidence type="ECO:0000256" key="4">
    <source>
        <dbReference type="ARBA" id="ARBA00011738"/>
    </source>
</evidence>
<evidence type="ECO:0000313" key="21">
    <source>
        <dbReference type="Proteomes" id="UP000276260"/>
    </source>
</evidence>
<evidence type="ECO:0000256" key="5">
    <source>
        <dbReference type="ARBA" id="ARBA00013191"/>
    </source>
</evidence>
<evidence type="ECO:0000256" key="6">
    <source>
        <dbReference type="ARBA" id="ARBA00022490"/>
    </source>
</evidence>
<organism evidence="20 21">
    <name type="scientific">Rheinheimera mesophila</name>
    <dbReference type="NCBI Taxonomy" id="1547515"/>
    <lineage>
        <taxon>Bacteria</taxon>
        <taxon>Pseudomonadati</taxon>
        <taxon>Pseudomonadota</taxon>
        <taxon>Gammaproteobacteria</taxon>
        <taxon>Chromatiales</taxon>
        <taxon>Chromatiaceae</taxon>
        <taxon>Rheinheimera</taxon>
    </lineage>
</organism>
<comment type="pathway">
    <text evidence="2">Lipid metabolism; fatty acid biosynthesis.</text>
</comment>
<evidence type="ECO:0000256" key="12">
    <source>
        <dbReference type="ARBA" id="ARBA00023315"/>
    </source>
</evidence>
<evidence type="ECO:0000256" key="14">
    <source>
        <dbReference type="ARBA" id="ARBA00041620"/>
    </source>
</evidence>
<gene>
    <name evidence="20" type="ORF">EIK76_14335</name>
</gene>
<accession>A0A3P3QER0</accession>
<proteinExistence type="inferred from homology"/>
<dbReference type="GO" id="GO:0004315">
    <property type="term" value="F:3-oxoacyl-[acyl-carrier-protein] synthase activity"/>
    <property type="evidence" value="ECO:0007669"/>
    <property type="project" value="UniProtKB-EC"/>
</dbReference>
<keyword evidence="7" id="KW-0444">Lipid biosynthesis</keyword>
<dbReference type="InterPro" id="IPR018201">
    <property type="entry name" value="Ketoacyl_synth_AS"/>
</dbReference>
<evidence type="ECO:0000256" key="10">
    <source>
        <dbReference type="ARBA" id="ARBA00023098"/>
    </source>
</evidence>
<dbReference type="Gene3D" id="3.40.47.10">
    <property type="match status" value="2"/>
</dbReference>
<evidence type="ECO:0000256" key="17">
    <source>
        <dbReference type="ARBA" id="ARBA00048506"/>
    </source>
</evidence>
<dbReference type="PROSITE" id="PS00606">
    <property type="entry name" value="KS3_1"/>
    <property type="match status" value="1"/>
</dbReference>
<keyword evidence="6" id="KW-0963">Cytoplasm</keyword>
<reference evidence="20 21" key="1">
    <citation type="submission" date="2018-11" db="EMBL/GenBank/DDBJ databases">
        <title>Draft genome analysis of Rheinheimera mesophila isolated from an industrial waste site.</title>
        <authorList>
            <person name="Yu Q."/>
            <person name="Qi Y."/>
            <person name="Zhang H."/>
            <person name="Lu Y."/>
            <person name="Pu J."/>
        </authorList>
    </citation>
    <scope>NUCLEOTIDE SEQUENCE [LARGE SCALE GENOMIC DNA]</scope>
    <source>
        <strain evidence="20 21">IITR13</strain>
    </source>
</reference>
<dbReference type="InterPro" id="IPR014030">
    <property type="entry name" value="Ketoacyl_synth_N"/>
</dbReference>
<keyword evidence="10" id="KW-0443">Lipid metabolism</keyword>
<evidence type="ECO:0000256" key="1">
    <source>
        <dbReference type="ARBA" id="ARBA00004496"/>
    </source>
</evidence>
<evidence type="ECO:0000256" key="16">
    <source>
        <dbReference type="ARBA" id="ARBA00048121"/>
    </source>
</evidence>
<keyword evidence="21" id="KW-1185">Reference proteome</keyword>
<dbReference type="OrthoDB" id="9808669at2"/>
<comment type="catalytic activity">
    <reaction evidence="16">
        <text>(3Z)-decenoyl-[ACP] + malonyl-[ACP] + H(+) = 3-oxo-(5Z)-dodecenoyl-[ACP] + holo-[ACP] + CO2</text>
        <dbReference type="Rhea" id="RHEA:54940"/>
        <dbReference type="Rhea" id="RHEA-COMP:9623"/>
        <dbReference type="Rhea" id="RHEA-COMP:9685"/>
        <dbReference type="Rhea" id="RHEA-COMP:9927"/>
        <dbReference type="Rhea" id="RHEA-COMP:14042"/>
        <dbReference type="ChEBI" id="CHEBI:15378"/>
        <dbReference type="ChEBI" id="CHEBI:16526"/>
        <dbReference type="ChEBI" id="CHEBI:64479"/>
        <dbReference type="ChEBI" id="CHEBI:78449"/>
        <dbReference type="ChEBI" id="CHEBI:78798"/>
        <dbReference type="ChEBI" id="CHEBI:138410"/>
    </reaction>
    <physiologicalReaction direction="left-to-right" evidence="16">
        <dbReference type="Rhea" id="RHEA:54941"/>
    </physiologicalReaction>
</comment>
<evidence type="ECO:0000256" key="2">
    <source>
        <dbReference type="ARBA" id="ARBA00005194"/>
    </source>
</evidence>
<dbReference type="InterPro" id="IPR000794">
    <property type="entry name" value="Beta-ketoacyl_synthase"/>
</dbReference>
<dbReference type="NCBIfam" id="NF005589">
    <property type="entry name" value="PRK07314.1"/>
    <property type="match status" value="1"/>
</dbReference>
<dbReference type="InterPro" id="IPR014031">
    <property type="entry name" value="Ketoacyl_synth_C"/>
</dbReference>
<dbReference type="SMART" id="SM00825">
    <property type="entry name" value="PKS_KS"/>
    <property type="match status" value="1"/>
</dbReference>
<evidence type="ECO:0000256" key="11">
    <source>
        <dbReference type="ARBA" id="ARBA00023160"/>
    </source>
</evidence>
<dbReference type="EMBL" id="RRCF01000004">
    <property type="protein sequence ID" value="RRJ19626.1"/>
    <property type="molecule type" value="Genomic_DNA"/>
</dbReference>
<keyword evidence="11" id="KW-0275">Fatty acid biosynthesis</keyword>
<dbReference type="GO" id="GO:0006633">
    <property type="term" value="P:fatty acid biosynthetic process"/>
    <property type="evidence" value="ECO:0007669"/>
    <property type="project" value="UniProtKB-UniPathway"/>
</dbReference>